<dbReference type="Proteomes" id="UP001218218">
    <property type="component" value="Unassembled WGS sequence"/>
</dbReference>
<protein>
    <submittedName>
        <fullName evidence="2">Uncharacterized protein</fullName>
    </submittedName>
</protein>
<organism evidence="2 3">
    <name type="scientific">Mycena albidolilacea</name>
    <dbReference type="NCBI Taxonomy" id="1033008"/>
    <lineage>
        <taxon>Eukaryota</taxon>
        <taxon>Fungi</taxon>
        <taxon>Dikarya</taxon>
        <taxon>Basidiomycota</taxon>
        <taxon>Agaricomycotina</taxon>
        <taxon>Agaricomycetes</taxon>
        <taxon>Agaricomycetidae</taxon>
        <taxon>Agaricales</taxon>
        <taxon>Marasmiineae</taxon>
        <taxon>Mycenaceae</taxon>
        <taxon>Mycena</taxon>
    </lineage>
</organism>
<comment type="caution">
    <text evidence="2">The sequence shown here is derived from an EMBL/GenBank/DDBJ whole genome shotgun (WGS) entry which is preliminary data.</text>
</comment>
<feature type="compositionally biased region" description="Polar residues" evidence="1">
    <location>
        <begin position="1"/>
        <end position="13"/>
    </location>
</feature>
<feature type="compositionally biased region" description="Polar residues" evidence="1">
    <location>
        <begin position="69"/>
        <end position="93"/>
    </location>
</feature>
<dbReference type="EMBL" id="JARIHO010000031">
    <property type="protein sequence ID" value="KAJ7336182.1"/>
    <property type="molecule type" value="Genomic_DNA"/>
</dbReference>
<feature type="compositionally biased region" description="Basic and acidic residues" evidence="1">
    <location>
        <begin position="95"/>
        <end position="127"/>
    </location>
</feature>
<evidence type="ECO:0000256" key="1">
    <source>
        <dbReference type="SAM" id="MobiDB-lite"/>
    </source>
</evidence>
<proteinExistence type="predicted"/>
<sequence length="257" mass="28566">MDSENTWSSYSSWGTPPRAAPASPSPSNTTSSSTRSNTTGSSSAGTWSSTSSQASSGGARTSSTATPNGKPTWTGASSTPRASTQQNPGSANSEDWARRQREQAEEQFRKMQEQLERERQAKEQKAGRILSKEDVVRIYQLHEQQWAKMSSHMEVTWDMLPWPMYKKPNSAEEITSGAVDAYIMSPNYPEPEKSTKDRVRQHLRRWHEDHFNQKVLVKVGEADKERVKAAAGTVTRNLNNLLERTNESKKAGSGVFG</sequence>
<dbReference type="AlphaFoldDB" id="A0AAD6ZS37"/>
<feature type="region of interest" description="Disordered" evidence="1">
    <location>
        <begin position="1"/>
        <end position="127"/>
    </location>
</feature>
<gene>
    <name evidence="2" type="ORF">DFH08DRAFT_878023</name>
</gene>
<feature type="compositionally biased region" description="Low complexity" evidence="1">
    <location>
        <begin position="14"/>
        <end position="67"/>
    </location>
</feature>
<keyword evidence="3" id="KW-1185">Reference proteome</keyword>
<name>A0AAD6ZS37_9AGAR</name>
<accession>A0AAD6ZS37</accession>
<reference evidence="2" key="1">
    <citation type="submission" date="2023-03" db="EMBL/GenBank/DDBJ databases">
        <title>Massive genome expansion in bonnet fungi (Mycena s.s.) driven by repeated elements and novel gene families across ecological guilds.</title>
        <authorList>
            <consortium name="Lawrence Berkeley National Laboratory"/>
            <person name="Harder C.B."/>
            <person name="Miyauchi S."/>
            <person name="Viragh M."/>
            <person name="Kuo A."/>
            <person name="Thoen E."/>
            <person name="Andreopoulos B."/>
            <person name="Lu D."/>
            <person name="Skrede I."/>
            <person name="Drula E."/>
            <person name="Henrissat B."/>
            <person name="Morin E."/>
            <person name="Kohler A."/>
            <person name="Barry K."/>
            <person name="LaButti K."/>
            <person name="Morin E."/>
            <person name="Salamov A."/>
            <person name="Lipzen A."/>
            <person name="Mereny Z."/>
            <person name="Hegedus B."/>
            <person name="Baldrian P."/>
            <person name="Stursova M."/>
            <person name="Weitz H."/>
            <person name="Taylor A."/>
            <person name="Grigoriev I.V."/>
            <person name="Nagy L.G."/>
            <person name="Martin F."/>
            <person name="Kauserud H."/>
        </authorList>
    </citation>
    <scope>NUCLEOTIDE SEQUENCE</scope>
    <source>
        <strain evidence="2">CBHHK002</strain>
    </source>
</reference>
<evidence type="ECO:0000313" key="3">
    <source>
        <dbReference type="Proteomes" id="UP001218218"/>
    </source>
</evidence>
<evidence type="ECO:0000313" key="2">
    <source>
        <dbReference type="EMBL" id="KAJ7336182.1"/>
    </source>
</evidence>